<reference evidence="2 3" key="1">
    <citation type="submission" date="2016-06" db="EMBL/GenBank/DDBJ databases">
        <title>Evolution of pathogenesis and genome organization in the Tremellales.</title>
        <authorList>
            <person name="Cuomo C."/>
            <person name="Litvintseva A."/>
            <person name="Heitman J."/>
            <person name="Chen Y."/>
            <person name="Sun S."/>
            <person name="Springer D."/>
            <person name="Dromer F."/>
            <person name="Young S."/>
            <person name="Zeng Q."/>
            <person name="Chapman S."/>
            <person name="Gujja S."/>
            <person name="Saif S."/>
            <person name="Birren B."/>
        </authorList>
    </citation>
    <scope>NUCLEOTIDE SEQUENCE [LARGE SCALE GENOMIC DNA]</scope>
    <source>
        <strain evidence="2 3">CBS 7118</strain>
    </source>
</reference>
<comment type="caution">
    <text evidence="2">The sequence shown here is derived from an EMBL/GenBank/DDBJ whole genome shotgun (WGS) entry which is preliminary data.</text>
</comment>
<dbReference type="AlphaFoldDB" id="A0A1E3HV53"/>
<dbReference type="Proteomes" id="UP000094819">
    <property type="component" value="Unassembled WGS sequence"/>
</dbReference>
<evidence type="ECO:0000313" key="2">
    <source>
        <dbReference type="EMBL" id="ODN80199.1"/>
    </source>
</evidence>
<dbReference type="GeneID" id="30197067"/>
<dbReference type="RefSeq" id="XP_019028204.1">
    <property type="nucleotide sequence ID" value="XM_019179837.1"/>
</dbReference>
<feature type="region of interest" description="Disordered" evidence="1">
    <location>
        <begin position="182"/>
        <end position="202"/>
    </location>
</feature>
<keyword evidence="3" id="KW-1185">Reference proteome</keyword>
<dbReference type="OrthoDB" id="10582096at2759"/>
<accession>A0A1E3HV53</accession>
<dbReference type="EMBL" id="AWGH01000044">
    <property type="protein sequence ID" value="ODN80199.1"/>
    <property type="molecule type" value="Genomic_DNA"/>
</dbReference>
<protein>
    <submittedName>
        <fullName evidence="2">Uncharacterized protein</fullName>
    </submittedName>
</protein>
<feature type="region of interest" description="Disordered" evidence="1">
    <location>
        <begin position="65"/>
        <end position="106"/>
    </location>
</feature>
<sequence>MSDTFNPTDYATYPGSQVPNVTGNWEADYLMFQATESQAAGEGGSTAVSSAADDGDEFETYEDFVEDATTASSSKAKKARRLEQLGKKKTEDLRSKHRRASSKATLEKKTLLGEINRRTGGSIKLNQVTSVKALRDQLAWLDNAETELAARVGGLSVGDSNATFSHPPGSSWVAEWSSYPPQWFDNNSNQESADPPPEDDRL</sequence>
<name>A0A1E3HV53_9TREE</name>
<evidence type="ECO:0000256" key="1">
    <source>
        <dbReference type="SAM" id="MobiDB-lite"/>
    </source>
</evidence>
<gene>
    <name evidence="2" type="ORF">L198_07856</name>
</gene>
<evidence type="ECO:0000313" key="3">
    <source>
        <dbReference type="Proteomes" id="UP000094819"/>
    </source>
</evidence>
<proteinExistence type="predicted"/>
<feature type="compositionally biased region" description="Basic and acidic residues" evidence="1">
    <location>
        <begin position="81"/>
        <end position="94"/>
    </location>
</feature>
<organism evidence="2 3">
    <name type="scientific">Cryptococcus wingfieldii CBS 7118</name>
    <dbReference type="NCBI Taxonomy" id="1295528"/>
    <lineage>
        <taxon>Eukaryota</taxon>
        <taxon>Fungi</taxon>
        <taxon>Dikarya</taxon>
        <taxon>Basidiomycota</taxon>
        <taxon>Agaricomycotina</taxon>
        <taxon>Tremellomycetes</taxon>
        <taxon>Tremellales</taxon>
        <taxon>Cryptococcaceae</taxon>
        <taxon>Cryptococcus</taxon>
    </lineage>
</organism>